<evidence type="ECO:0000313" key="1">
    <source>
        <dbReference type="EMBL" id="KAA8477952.1"/>
    </source>
</evidence>
<name>A0A5M9GTD0_9SPHI</name>
<reference evidence="1 2" key="1">
    <citation type="submission" date="2019-09" db="EMBL/GenBank/DDBJ databases">
        <title>Pararcticibacter amylolyticus gen. nov., sp. nov., isolated from a rottenly hemp rope, and reclassification of Pedobacter tournemirensis as Pararcticibacter tournemirensis comb. nov.</title>
        <authorList>
            <person name="Cai Y."/>
        </authorList>
    </citation>
    <scope>NUCLEOTIDE SEQUENCE [LARGE SCALE GENOMIC DNA]</scope>
    <source>
        <strain evidence="1 2">TF5-37.2-LB10</strain>
    </source>
</reference>
<dbReference type="OrthoDB" id="9814002at2"/>
<dbReference type="Proteomes" id="UP000322918">
    <property type="component" value="Unassembled WGS sequence"/>
</dbReference>
<dbReference type="Gene3D" id="3.30.1150.10">
    <property type="match status" value="1"/>
</dbReference>
<protein>
    <recommendedName>
        <fullName evidence="3">TonB C-terminal domain-containing protein</fullName>
    </recommendedName>
</protein>
<dbReference type="AlphaFoldDB" id="A0A5M9GTD0"/>
<evidence type="ECO:0000313" key="2">
    <source>
        <dbReference type="Proteomes" id="UP000322918"/>
    </source>
</evidence>
<dbReference type="EMBL" id="VWNE01000035">
    <property type="protein sequence ID" value="KAA8477952.1"/>
    <property type="molecule type" value="Genomic_DNA"/>
</dbReference>
<keyword evidence="2" id="KW-1185">Reference proteome</keyword>
<accession>A0A5M9GTD0</accession>
<proteinExistence type="predicted"/>
<gene>
    <name evidence="1" type="ORF">F1649_18300</name>
</gene>
<dbReference type="SUPFAM" id="SSF74653">
    <property type="entry name" value="TolA/TonB C-terminal domain"/>
    <property type="match status" value="1"/>
</dbReference>
<comment type="caution">
    <text evidence="1">The sequence shown here is derived from an EMBL/GenBank/DDBJ whole genome shotgun (WGS) entry which is preliminary data.</text>
</comment>
<dbReference type="RefSeq" id="WP_141813318.1">
    <property type="nucleotide sequence ID" value="NZ_VFPL01000001.1"/>
</dbReference>
<sequence>MAWTSCYFPPEPSFPGGNAAMYRYLKNTIRSTKSPGRKRVITSFTIGEDGSISDCKIFRGLNKKTDKRILKSLKNMPDWIFPGMDKRRTSYTLPLLFEEGRLKTPED</sequence>
<organism evidence="1 2">
    <name type="scientific">Arcticibacter tournemirensis</name>
    <dbReference type="NCBI Taxonomy" id="699437"/>
    <lineage>
        <taxon>Bacteria</taxon>
        <taxon>Pseudomonadati</taxon>
        <taxon>Bacteroidota</taxon>
        <taxon>Sphingobacteriia</taxon>
        <taxon>Sphingobacteriales</taxon>
        <taxon>Sphingobacteriaceae</taxon>
        <taxon>Arcticibacter</taxon>
    </lineage>
</organism>
<evidence type="ECO:0008006" key="3">
    <source>
        <dbReference type="Google" id="ProtNLM"/>
    </source>
</evidence>